<name>A0A2P5KDK8_9BURK</name>
<dbReference type="EMBL" id="PRDW01000002">
    <property type="protein sequence ID" value="PPB84774.1"/>
    <property type="molecule type" value="Genomic_DNA"/>
</dbReference>
<dbReference type="Proteomes" id="UP000243096">
    <property type="component" value="Unassembled WGS sequence"/>
</dbReference>
<reference evidence="2 3" key="1">
    <citation type="submission" date="2018-01" db="EMBL/GenBank/DDBJ databases">
        <title>Genomic Encyclopedia of Type Strains, Phase III (KMG-III): the genomes of soil and plant-associated and newly described type strains.</title>
        <authorList>
            <person name="Whitman W."/>
        </authorList>
    </citation>
    <scope>NUCLEOTIDE SEQUENCE [LARGE SCALE GENOMIC DNA]</scope>
    <source>
        <strain evidence="2 3">HKI456</strain>
    </source>
</reference>
<feature type="transmembrane region" description="Helical" evidence="1">
    <location>
        <begin position="18"/>
        <end position="37"/>
    </location>
</feature>
<dbReference type="Pfam" id="PF11752">
    <property type="entry name" value="DUF3309"/>
    <property type="match status" value="1"/>
</dbReference>
<evidence type="ECO:0000256" key="1">
    <source>
        <dbReference type="SAM" id="Phobius"/>
    </source>
</evidence>
<organism evidence="2 3">
    <name type="scientific">Mycetohabitans endofungorum</name>
    <dbReference type="NCBI Taxonomy" id="417203"/>
    <lineage>
        <taxon>Bacteria</taxon>
        <taxon>Pseudomonadati</taxon>
        <taxon>Pseudomonadota</taxon>
        <taxon>Betaproteobacteria</taxon>
        <taxon>Burkholderiales</taxon>
        <taxon>Burkholderiaceae</taxon>
        <taxon>Mycetohabitans</taxon>
    </lineage>
</organism>
<dbReference type="AlphaFoldDB" id="A0A2P5KDK8"/>
<comment type="caution">
    <text evidence="2">The sequence shown here is derived from an EMBL/GenBank/DDBJ whole genome shotgun (WGS) entry which is preliminary data.</text>
</comment>
<evidence type="ECO:0000313" key="3">
    <source>
        <dbReference type="Proteomes" id="UP000243096"/>
    </source>
</evidence>
<sequence length="40" mass="4067">MRERLAARCAGLLGEAGYAPSGSLGVIVVIVIALVLTGRI</sequence>
<dbReference type="RefSeq" id="WP_233203047.1">
    <property type="nucleotide sequence ID" value="NZ_CP062178.1"/>
</dbReference>
<keyword evidence="1" id="KW-1133">Transmembrane helix</keyword>
<gene>
    <name evidence="2" type="ORF">B0O95_102175</name>
</gene>
<proteinExistence type="predicted"/>
<keyword evidence="1" id="KW-0812">Transmembrane</keyword>
<protein>
    <submittedName>
        <fullName evidence="2">Uncharacterized protein DUF3309</fullName>
    </submittedName>
</protein>
<keyword evidence="1" id="KW-0472">Membrane</keyword>
<dbReference type="InterPro" id="IPR021738">
    <property type="entry name" value="DUF3309"/>
</dbReference>
<accession>A0A2P5KDK8</accession>
<keyword evidence="3" id="KW-1185">Reference proteome</keyword>
<evidence type="ECO:0000313" key="2">
    <source>
        <dbReference type="EMBL" id="PPB84774.1"/>
    </source>
</evidence>